<comment type="similarity">
    <text evidence="1 2">Belongs to the anti-sigma-factor antagonist family.</text>
</comment>
<evidence type="ECO:0000313" key="4">
    <source>
        <dbReference type="EMBL" id="MFD2247369.1"/>
    </source>
</evidence>
<dbReference type="Pfam" id="PF01740">
    <property type="entry name" value="STAS"/>
    <property type="match status" value="1"/>
</dbReference>
<dbReference type="NCBIfam" id="TIGR00377">
    <property type="entry name" value="ant_ant_sig"/>
    <property type="match status" value="1"/>
</dbReference>
<evidence type="ECO:0000256" key="1">
    <source>
        <dbReference type="ARBA" id="ARBA00009013"/>
    </source>
</evidence>
<keyword evidence="5" id="KW-1185">Reference proteome</keyword>
<dbReference type="InterPro" id="IPR003658">
    <property type="entry name" value="Anti-sigma_ant"/>
</dbReference>
<dbReference type="EMBL" id="JBHUIM010000002">
    <property type="protein sequence ID" value="MFD2247369.1"/>
    <property type="molecule type" value="Genomic_DNA"/>
</dbReference>
<protein>
    <recommendedName>
        <fullName evidence="2">Anti-sigma factor antagonist</fullName>
    </recommendedName>
</protein>
<dbReference type="CDD" id="cd07043">
    <property type="entry name" value="STAS_anti-anti-sigma_factors"/>
    <property type="match status" value="1"/>
</dbReference>
<gene>
    <name evidence="4" type="ORF">ACFSKP_13970</name>
</gene>
<accession>A0ABW5CZU6</accession>
<dbReference type="SUPFAM" id="SSF52091">
    <property type="entry name" value="SpoIIaa-like"/>
    <property type="match status" value="1"/>
</dbReference>
<dbReference type="Gene3D" id="3.30.750.24">
    <property type="entry name" value="STAS domain"/>
    <property type="match status" value="1"/>
</dbReference>
<dbReference type="InterPro" id="IPR002645">
    <property type="entry name" value="STAS_dom"/>
</dbReference>
<dbReference type="PANTHER" id="PTHR33495">
    <property type="entry name" value="ANTI-SIGMA FACTOR ANTAGONIST TM_1081-RELATED-RELATED"/>
    <property type="match status" value="1"/>
</dbReference>
<evidence type="ECO:0000256" key="2">
    <source>
        <dbReference type="RuleBase" id="RU003749"/>
    </source>
</evidence>
<proteinExistence type="inferred from homology"/>
<feature type="domain" description="STAS" evidence="3">
    <location>
        <begin position="4"/>
        <end position="113"/>
    </location>
</feature>
<evidence type="ECO:0000313" key="5">
    <source>
        <dbReference type="Proteomes" id="UP001597374"/>
    </source>
</evidence>
<dbReference type="Proteomes" id="UP001597374">
    <property type="component" value="Unassembled WGS sequence"/>
</dbReference>
<dbReference type="RefSeq" id="WP_250430301.1">
    <property type="nucleotide sequence ID" value="NZ_JALPRR010000003.1"/>
</dbReference>
<comment type="caution">
    <text evidence="4">The sequence shown here is derived from an EMBL/GenBank/DDBJ whole genome shotgun (WGS) entry which is preliminary data.</text>
</comment>
<dbReference type="PROSITE" id="PS50801">
    <property type="entry name" value="STAS"/>
    <property type="match status" value="1"/>
</dbReference>
<dbReference type="PANTHER" id="PTHR33495:SF2">
    <property type="entry name" value="ANTI-SIGMA FACTOR ANTAGONIST TM_1081-RELATED"/>
    <property type="match status" value="1"/>
</dbReference>
<reference evidence="5" key="1">
    <citation type="journal article" date="2019" name="Int. J. Syst. Evol. Microbiol.">
        <title>The Global Catalogue of Microorganisms (GCM) 10K type strain sequencing project: providing services to taxonomists for standard genome sequencing and annotation.</title>
        <authorList>
            <consortium name="The Broad Institute Genomics Platform"/>
            <consortium name="The Broad Institute Genome Sequencing Center for Infectious Disease"/>
            <person name="Wu L."/>
            <person name="Ma J."/>
        </authorList>
    </citation>
    <scope>NUCLEOTIDE SEQUENCE [LARGE SCALE GENOMIC DNA]</scope>
    <source>
        <strain evidence="5">CGMCC 4.1782</strain>
    </source>
</reference>
<organism evidence="4 5">
    <name type="scientific">Pontibacter ruber</name>
    <dbReference type="NCBI Taxonomy" id="1343895"/>
    <lineage>
        <taxon>Bacteria</taxon>
        <taxon>Pseudomonadati</taxon>
        <taxon>Bacteroidota</taxon>
        <taxon>Cytophagia</taxon>
        <taxon>Cytophagales</taxon>
        <taxon>Hymenobacteraceae</taxon>
        <taxon>Pontibacter</taxon>
    </lineage>
</organism>
<dbReference type="InterPro" id="IPR036513">
    <property type="entry name" value="STAS_dom_sf"/>
</dbReference>
<sequence>MKAFAVSTTHHEEGIVLQFEGELDASSCILADQALEEAIALTTKSLLLDCTRLHYISSAGLGVLLAAFQACSLKSMDFILFGMTPKIKNVFEILGLERIIKTAGSLEEAKQLVS</sequence>
<evidence type="ECO:0000259" key="3">
    <source>
        <dbReference type="PROSITE" id="PS50801"/>
    </source>
</evidence>
<name>A0ABW5CZU6_9BACT</name>